<comment type="caution">
    <text evidence="2">The sequence shown here is derived from an EMBL/GenBank/DDBJ whole genome shotgun (WGS) entry which is preliminary data.</text>
</comment>
<evidence type="ECO:0000256" key="1">
    <source>
        <dbReference type="SAM" id="MobiDB-lite"/>
    </source>
</evidence>
<dbReference type="AlphaFoldDB" id="A0A9P8FZ07"/>
<feature type="region of interest" description="Disordered" evidence="1">
    <location>
        <begin position="1"/>
        <end position="22"/>
    </location>
</feature>
<reference evidence="2" key="1">
    <citation type="journal article" date="2021" name="J Fungi (Basel)">
        <title>Virulence traits and population genomics of the black yeast Aureobasidium melanogenum.</title>
        <authorList>
            <person name="Cernosa A."/>
            <person name="Sun X."/>
            <person name="Gostincar C."/>
            <person name="Fang C."/>
            <person name="Gunde-Cimerman N."/>
            <person name="Song Z."/>
        </authorList>
    </citation>
    <scope>NUCLEOTIDE SEQUENCE</scope>
    <source>
        <strain evidence="2">EXF-9298</strain>
    </source>
</reference>
<accession>A0A9P8FZ07</accession>
<feature type="non-terminal residue" evidence="2">
    <location>
        <position position="150"/>
    </location>
</feature>
<proteinExistence type="predicted"/>
<gene>
    <name evidence="2" type="ORF">KCU98_g3826</name>
</gene>
<organism evidence="2 3">
    <name type="scientific">Aureobasidium melanogenum</name>
    <name type="common">Aureobasidium pullulans var. melanogenum</name>
    <dbReference type="NCBI Taxonomy" id="46634"/>
    <lineage>
        <taxon>Eukaryota</taxon>
        <taxon>Fungi</taxon>
        <taxon>Dikarya</taxon>
        <taxon>Ascomycota</taxon>
        <taxon>Pezizomycotina</taxon>
        <taxon>Dothideomycetes</taxon>
        <taxon>Dothideomycetidae</taxon>
        <taxon>Dothideales</taxon>
        <taxon>Saccotheciaceae</taxon>
        <taxon>Aureobasidium</taxon>
    </lineage>
</organism>
<evidence type="ECO:0000313" key="2">
    <source>
        <dbReference type="EMBL" id="KAG9986736.1"/>
    </source>
</evidence>
<sequence length="150" mass="16881">MNLEDQRNLNAQGDERDEDSDGDRQALSCWRYHAVVTHQDWIDVPPTAGHNATLQNSVDDIEEQCGSVEDKDWRASLVVFGEEDQDEKEDQAGTKLDSWNDAMNDSIHDQSVDVPQWELTLLAMSICDRDELVVDGGLVGELLCRGGVHW</sequence>
<reference evidence="2" key="2">
    <citation type="submission" date="2021-08" db="EMBL/GenBank/DDBJ databases">
        <authorList>
            <person name="Gostincar C."/>
            <person name="Sun X."/>
            <person name="Song Z."/>
            <person name="Gunde-Cimerman N."/>
        </authorList>
    </citation>
    <scope>NUCLEOTIDE SEQUENCE</scope>
    <source>
        <strain evidence="2">EXF-9298</strain>
    </source>
</reference>
<evidence type="ECO:0000313" key="3">
    <source>
        <dbReference type="Proteomes" id="UP000729357"/>
    </source>
</evidence>
<dbReference type="EMBL" id="JAHFXS010000281">
    <property type="protein sequence ID" value="KAG9986736.1"/>
    <property type="molecule type" value="Genomic_DNA"/>
</dbReference>
<name>A0A9P8FZ07_AURME</name>
<dbReference type="Proteomes" id="UP000729357">
    <property type="component" value="Unassembled WGS sequence"/>
</dbReference>
<protein>
    <submittedName>
        <fullName evidence="2">Uncharacterized protein</fullName>
    </submittedName>
</protein>
<keyword evidence="3" id="KW-1185">Reference proteome</keyword>